<keyword evidence="10" id="KW-1185">Reference proteome</keyword>
<dbReference type="GO" id="GO:0046373">
    <property type="term" value="P:L-arabinose metabolic process"/>
    <property type="evidence" value="ECO:0007669"/>
    <property type="project" value="InterPro"/>
</dbReference>
<keyword evidence="5" id="KW-0378">Hydrolase</keyword>
<dbReference type="Gene3D" id="2.60.40.1180">
    <property type="entry name" value="Golgi alpha-mannosidase II"/>
    <property type="match status" value="1"/>
</dbReference>
<comment type="similarity">
    <text evidence="2">Belongs to the glycosyl hydrolase 51 family.</text>
</comment>
<dbReference type="Proteomes" id="UP000275267">
    <property type="component" value="Unassembled WGS sequence"/>
</dbReference>
<dbReference type="Gene3D" id="3.20.20.80">
    <property type="entry name" value="Glycosidases"/>
    <property type="match status" value="1"/>
</dbReference>
<dbReference type="EMBL" id="PQIB02000003">
    <property type="protein sequence ID" value="RLN29234.1"/>
    <property type="molecule type" value="Genomic_DNA"/>
</dbReference>
<proteinExistence type="inferred from homology"/>
<dbReference type="STRING" id="4540.A0A3L6T1G5"/>
<sequence length="598" mass="65982">MAALSLLVVILCAVLSPARAEGGDDQQQAAMIKVDDVSAQVVPFRSLVDKRPVHRAMAGSTGRGHSPSKRSAGLMPPPEMKTKFDKGGASGKDDNIEDGKMYNLVMHIKSLEAMDLTVSLTSSDGLQNLASATTIVSGTLNWTKVEQKLVARGTNRTSRLQITTIKKGIIWFDQVSLMPADTYKGHGFRTELMAMLLDLKPRFLRFPGGCFVEGNWLRNAFRWKETIGPWEERPGHYGDIWNYWTDDGLGYYEFLQLAEDLEALPIWVFNAGISHHDGVNSSLIAPYVQDVLDSLEFAKGSPESKWGSVRVAMGHPQSFPLKYVAIGNEDCLNKFYQGNYMKFHNAIRETYPDIQMISNCEPTIVSPLKLPAELYDFHIYTNATDLFLNKDKYDTAPRAGMPKVFVSEYAVQDKVDPGNATLFASLAEAAFLIGDAVEMASYAPLLVNTNDRSWLPDAIVFNSWQQYGIPSYWMQTLFCESSGAVIHPVTITSNYSDSLAASAITWKDTANSFLRVKIVNFGSYAVNLTILATELEAGVNATGSRVTVLTSSNAMDGNTFSNPNNVVPVRSELLNAGEEMLTLLAPYSFTSFDLALEQ</sequence>
<dbReference type="OrthoDB" id="680276at2759"/>
<dbReference type="EC" id="3.2.1.55" evidence="3"/>
<evidence type="ECO:0000256" key="5">
    <source>
        <dbReference type="ARBA" id="ARBA00022801"/>
    </source>
</evidence>
<dbReference type="InterPro" id="IPR051563">
    <property type="entry name" value="Glycosyl_Hydrolase_51"/>
</dbReference>
<dbReference type="FunFam" id="2.60.40.1180:FF:000011">
    <property type="entry name" value="Alpha-L-arabinofuranosidase 1"/>
    <property type="match status" value="1"/>
</dbReference>
<dbReference type="SMART" id="SM00813">
    <property type="entry name" value="Alpha-L-AF_C"/>
    <property type="match status" value="1"/>
</dbReference>
<keyword evidence="4 7" id="KW-0732">Signal</keyword>
<evidence type="ECO:0000256" key="7">
    <source>
        <dbReference type="SAM" id="SignalP"/>
    </source>
</evidence>
<evidence type="ECO:0000313" key="10">
    <source>
        <dbReference type="Proteomes" id="UP000275267"/>
    </source>
</evidence>
<feature type="signal peptide" evidence="7">
    <location>
        <begin position="1"/>
        <end position="20"/>
    </location>
</feature>
<accession>A0A3L6T1G5</accession>
<dbReference type="InterPro" id="IPR017853">
    <property type="entry name" value="GH"/>
</dbReference>
<name>A0A3L6T1G5_PANMI</name>
<dbReference type="InterPro" id="IPR010720">
    <property type="entry name" value="Alpha-L-AF_C"/>
</dbReference>
<feature type="chain" id="PRO_5018272682" description="non-reducing end alpha-L-arabinofuranosidase" evidence="7">
    <location>
        <begin position="21"/>
        <end position="598"/>
    </location>
</feature>
<feature type="domain" description="Alpha-L-arabinofuranosidase C-terminal" evidence="8">
    <location>
        <begin position="407"/>
        <end position="588"/>
    </location>
</feature>
<dbReference type="PANTHER" id="PTHR31776">
    <property type="entry name" value="ALPHA-L-ARABINOFURANOSIDASE 1"/>
    <property type="match status" value="1"/>
</dbReference>
<dbReference type="InterPro" id="IPR055235">
    <property type="entry name" value="ASD1_cat"/>
</dbReference>
<evidence type="ECO:0000256" key="6">
    <source>
        <dbReference type="SAM" id="MobiDB-lite"/>
    </source>
</evidence>
<feature type="region of interest" description="Disordered" evidence="6">
    <location>
        <begin position="53"/>
        <end position="95"/>
    </location>
</feature>
<gene>
    <name evidence="9" type="ORF">C2845_PM05G06450</name>
</gene>
<comment type="catalytic activity">
    <reaction evidence="1">
        <text>Hydrolysis of terminal non-reducing alpha-L-arabinofuranoside residues in alpha-L-arabinosides.</text>
        <dbReference type="EC" id="3.2.1.55"/>
    </reaction>
</comment>
<evidence type="ECO:0000256" key="1">
    <source>
        <dbReference type="ARBA" id="ARBA00001462"/>
    </source>
</evidence>
<feature type="compositionally biased region" description="Basic and acidic residues" evidence="6">
    <location>
        <begin position="80"/>
        <end position="95"/>
    </location>
</feature>
<protein>
    <recommendedName>
        <fullName evidence="3">non-reducing end alpha-L-arabinofuranosidase</fullName>
        <ecNumber evidence="3">3.2.1.55</ecNumber>
    </recommendedName>
</protein>
<dbReference type="PANTHER" id="PTHR31776:SF25">
    <property type="entry name" value="NON-REDUCING END ALPHA-L-ARABINOFURANOSIDASE"/>
    <property type="match status" value="1"/>
</dbReference>
<dbReference type="FunFam" id="3.20.20.80:FF:000025">
    <property type="entry name" value="Alpha-L-arabinofuranosidase 1"/>
    <property type="match status" value="1"/>
</dbReference>
<evidence type="ECO:0000256" key="4">
    <source>
        <dbReference type="ARBA" id="ARBA00022729"/>
    </source>
</evidence>
<evidence type="ECO:0000259" key="8">
    <source>
        <dbReference type="SMART" id="SM00813"/>
    </source>
</evidence>
<organism evidence="9 10">
    <name type="scientific">Panicum miliaceum</name>
    <name type="common">Proso millet</name>
    <name type="synonym">Broomcorn millet</name>
    <dbReference type="NCBI Taxonomy" id="4540"/>
    <lineage>
        <taxon>Eukaryota</taxon>
        <taxon>Viridiplantae</taxon>
        <taxon>Streptophyta</taxon>
        <taxon>Embryophyta</taxon>
        <taxon>Tracheophyta</taxon>
        <taxon>Spermatophyta</taxon>
        <taxon>Magnoliopsida</taxon>
        <taxon>Liliopsida</taxon>
        <taxon>Poales</taxon>
        <taxon>Poaceae</taxon>
        <taxon>PACMAD clade</taxon>
        <taxon>Panicoideae</taxon>
        <taxon>Panicodae</taxon>
        <taxon>Paniceae</taxon>
        <taxon>Panicinae</taxon>
        <taxon>Panicum</taxon>
        <taxon>Panicum sect. Panicum</taxon>
    </lineage>
</organism>
<dbReference type="GO" id="GO:0046556">
    <property type="term" value="F:alpha-L-arabinofuranosidase activity"/>
    <property type="evidence" value="ECO:0007669"/>
    <property type="project" value="UniProtKB-EC"/>
</dbReference>
<dbReference type="InterPro" id="IPR013780">
    <property type="entry name" value="Glyco_hydro_b"/>
</dbReference>
<evidence type="ECO:0000313" key="9">
    <source>
        <dbReference type="EMBL" id="RLN29234.1"/>
    </source>
</evidence>
<dbReference type="AlphaFoldDB" id="A0A3L6T1G5"/>
<dbReference type="Pfam" id="PF06964">
    <property type="entry name" value="Alpha-L-AF_C"/>
    <property type="match status" value="1"/>
</dbReference>
<dbReference type="SUPFAM" id="SSF51445">
    <property type="entry name" value="(Trans)glycosidases"/>
    <property type="match status" value="1"/>
</dbReference>
<comment type="caution">
    <text evidence="9">The sequence shown here is derived from an EMBL/GenBank/DDBJ whole genome shotgun (WGS) entry which is preliminary data.</text>
</comment>
<evidence type="ECO:0000256" key="3">
    <source>
        <dbReference type="ARBA" id="ARBA00012670"/>
    </source>
</evidence>
<dbReference type="Pfam" id="PF22848">
    <property type="entry name" value="ASD1_dom"/>
    <property type="match status" value="1"/>
</dbReference>
<reference evidence="10" key="1">
    <citation type="journal article" date="2019" name="Nat. Commun.">
        <title>The genome of broomcorn millet.</title>
        <authorList>
            <person name="Zou C."/>
            <person name="Miki D."/>
            <person name="Li D."/>
            <person name="Tang Q."/>
            <person name="Xiao L."/>
            <person name="Rajput S."/>
            <person name="Deng P."/>
            <person name="Jia W."/>
            <person name="Huang R."/>
            <person name="Zhang M."/>
            <person name="Sun Y."/>
            <person name="Hu J."/>
            <person name="Fu X."/>
            <person name="Schnable P.S."/>
            <person name="Li F."/>
            <person name="Zhang H."/>
            <person name="Feng B."/>
            <person name="Zhu X."/>
            <person name="Liu R."/>
            <person name="Schnable J.C."/>
            <person name="Zhu J.-K."/>
            <person name="Zhang H."/>
        </authorList>
    </citation>
    <scope>NUCLEOTIDE SEQUENCE [LARGE SCALE GENOMIC DNA]</scope>
</reference>
<evidence type="ECO:0000256" key="2">
    <source>
        <dbReference type="ARBA" id="ARBA00007186"/>
    </source>
</evidence>